<evidence type="ECO:0000256" key="1">
    <source>
        <dbReference type="ARBA" id="ARBA00022490"/>
    </source>
</evidence>
<dbReference type="AlphaFoldDB" id="A0AA41BWN5"/>
<dbReference type="Proteomes" id="UP000705283">
    <property type="component" value="Unassembled WGS sequence"/>
</dbReference>
<protein>
    <submittedName>
        <fullName evidence="5">Anti-RssB factor</fullName>
    </submittedName>
    <submittedName>
        <fullName evidence="4">Anti-adapter protein IraP</fullName>
    </submittedName>
</protein>
<evidence type="ECO:0000256" key="3">
    <source>
        <dbReference type="ARBA" id="ARBA00023054"/>
    </source>
</evidence>
<sequence>MRNVIIHMLAKISRMDAESKQLTAQVEAQSLLISALMLTIGKEGGAAEMIGSVSKAINSVLASSDDLIKSDAELLLSKFQELLEMTSLIENADDEITQEVIDDFLSPPDDEIKAPM</sequence>
<evidence type="ECO:0000256" key="2">
    <source>
        <dbReference type="ARBA" id="ARBA00023016"/>
    </source>
</evidence>
<dbReference type="EMBL" id="MRWD01000074">
    <property type="protein sequence ID" value="ORJ19030.1"/>
    <property type="molecule type" value="Genomic_DNA"/>
</dbReference>
<dbReference type="NCBIfam" id="NF007598">
    <property type="entry name" value="PRK10244.1"/>
    <property type="match status" value="1"/>
</dbReference>
<dbReference type="Pfam" id="PF10796">
    <property type="entry name" value="Anti-adapt_IraP"/>
    <property type="match status" value="1"/>
</dbReference>
<evidence type="ECO:0000313" key="6">
    <source>
        <dbReference type="Proteomes" id="UP000192722"/>
    </source>
</evidence>
<dbReference type="RefSeq" id="WP_055771241.1">
    <property type="nucleotide sequence ID" value="NZ_CBCSCF010000003.1"/>
</dbReference>
<dbReference type="Proteomes" id="UP000192722">
    <property type="component" value="Unassembled WGS sequence"/>
</dbReference>
<reference evidence="5" key="1">
    <citation type="submission" date="2016-12" db="EMBL/GenBank/DDBJ databases">
        <authorList>
            <person name="Le Fleche-Mateos A."/>
        </authorList>
    </citation>
    <scope>NUCLEOTIDE SEQUENCE</scope>
    <source>
        <strain evidence="5">213</strain>
    </source>
</reference>
<evidence type="ECO:0000313" key="4">
    <source>
        <dbReference type="EMBL" id="MBF6637079.1"/>
    </source>
</evidence>
<evidence type="ECO:0000313" key="7">
    <source>
        <dbReference type="Proteomes" id="UP000705283"/>
    </source>
</evidence>
<evidence type="ECO:0000313" key="5">
    <source>
        <dbReference type="EMBL" id="ORJ19030.1"/>
    </source>
</evidence>
<organism evidence="4 7">
    <name type="scientific">Rouxiella silvae</name>
    <dbReference type="NCBI Taxonomy" id="1646373"/>
    <lineage>
        <taxon>Bacteria</taxon>
        <taxon>Pseudomonadati</taxon>
        <taxon>Pseudomonadota</taxon>
        <taxon>Gammaproteobacteria</taxon>
        <taxon>Enterobacterales</taxon>
        <taxon>Yersiniaceae</taxon>
        <taxon>Rouxiella</taxon>
    </lineage>
</organism>
<reference evidence="4" key="3">
    <citation type="submission" date="2020-11" db="EMBL/GenBank/DDBJ databases">
        <authorList>
            <person name="Lee S.D."/>
        </authorList>
    </citation>
    <scope>NUCLEOTIDE SEQUENCE</scope>
    <source>
        <strain evidence="4">SAP-2</strain>
    </source>
</reference>
<gene>
    <name evidence="4" type="primary">iraP</name>
    <name evidence="5" type="ORF">BS639_22085</name>
    <name evidence="4" type="ORF">ITX54_10495</name>
</gene>
<dbReference type="EMBL" id="JADMKS010000004">
    <property type="protein sequence ID" value="MBF6637079.1"/>
    <property type="molecule type" value="Genomic_DNA"/>
</dbReference>
<reference evidence="5 6" key="2">
    <citation type="journal article" date="2017" name="Int. J. Syst. Evol. Microbiol.">
        <title>Rouxiella badensis sp. nov. and Rouxiella silvae sp. nov. isolated from peat bog soil in Germany and emendation of the genus description.</title>
        <authorList>
            <person name="Le Fleche-Mateos A."/>
            <person name="Kugler J.H."/>
            <person name="Hansen S.H."/>
            <person name="Syldatk C."/>
            <person name="Hausmann R."/>
            <person name="Lomprez F."/>
            <person name="Vandenbogaert M."/>
            <person name="Manuguerra J.C."/>
            <person name="Grimont P.A."/>
        </authorList>
    </citation>
    <scope>NUCLEOTIDE SEQUENCE [LARGE SCALE GENOMIC DNA]</scope>
    <source>
        <strain evidence="5 6">213</strain>
    </source>
</reference>
<keyword evidence="6" id="KW-1185">Reference proteome</keyword>
<reference evidence="4" key="4">
    <citation type="submission" date="2022-09" db="EMBL/GenBank/DDBJ databases">
        <title>Rouxiella aceris sp. nov., isolated from tree sap and emended description of the genus Rhouxiella.</title>
        <authorList>
            <person name="Kim I.S."/>
        </authorList>
    </citation>
    <scope>NUCLEOTIDE SEQUENCE</scope>
    <source>
        <strain evidence="4">SAP-2</strain>
    </source>
</reference>
<dbReference type="GO" id="GO:0005737">
    <property type="term" value="C:cytoplasm"/>
    <property type="evidence" value="ECO:0007669"/>
    <property type="project" value="InterPro"/>
</dbReference>
<proteinExistence type="predicted"/>
<keyword evidence="1" id="KW-0963">Cytoplasm</keyword>
<name>A0AA41BWN5_9GAMM</name>
<dbReference type="InterPro" id="IPR019732">
    <property type="entry name" value="SigmaS_Anti-adapt_IraP"/>
</dbReference>
<keyword evidence="2" id="KW-0346">Stress response</keyword>
<accession>A0AA41BWN5</accession>
<comment type="caution">
    <text evidence="4">The sequence shown here is derived from an EMBL/GenBank/DDBJ whole genome shotgun (WGS) entry which is preliminary data.</text>
</comment>
<keyword evidence="3" id="KW-0175">Coiled coil</keyword>